<dbReference type="NCBIfam" id="TIGR03725">
    <property type="entry name" value="T6A_YeaZ"/>
    <property type="match status" value="1"/>
</dbReference>
<evidence type="ECO:0000313" key="3">
    <source>
        <dbReference type="Proteomes" id="UP000309676"/>
    </source>
</evidence>
<dbReference type="Proteomes" id="UP000309676">
    <property type="component" value="Unassembled WGS sequence"/>
</dbReference>
<evidence type="ECO:0000259" key="1">
    <source>
        <dbReference type="Pfam" id="PF00814"/>
    </source>
</evidence>
<dbReference type="GO" id="GO:0005829">
    <property type="term" value="C:cytosol"/>
    <property type="evidence" value="ECO:0007669"/>
    <property type="project" value="TreeGrafter"/>
</dbReference>
<reference evidence="2 3" key="1">
    <citation type="submission" date="2019-05" db="EMBL/GenBank/DDBJ databases">
        <authorList>
            <person name="Narsing Rao M.P."/>
            <person name="Li W.J."/>
        </authorList>
    </citation>
    <scope>NUCLEOTIDE SEQUENCE [LARGE SCALE GENOMIC DNA]</scope>
    <source>
        <strain evidence="2 3">SYSU_K30003</strain>
    </source>
</reference>
<gene>
    <name evidence="2" type="primary">tsaB</name>
    <name evidence="2" type="ORF">FE782_11265</name>
</gene>
<organism evidence="2 3">
    <name type="scientific">Paenibacillus antri</name>
    <dbReference type="NCBI Taxonomy" id="2582848"/>
    <lineage>
        <taxon>Bacteria</taxon>
        <taxon>Bacillati</taxon>
        <taxon>Bacillota</taxon>
        <taxon>Bacilli</taxon>
        <taxon>Bacillales</taxon>
        <taxon>Paenibacillaceae</taxon>
        <taxon>Paenibacillus</taxon>
    </lineage>
</organism>
<comment type="caution">
    <text evidence="2">The sequence shown here is derived from an EMBL/GenBank/DDBJ whole genome shotgun (WGS) entry which is preliminary data.</text>
</comment>
<dbReference type="GO" id="GO:0002949">
    <property type="term" value="P:tRNA threonylcarbamoyladenosine modification"/>
    <property type="evidence" value="ECO:0007669"/>
    <property type="project" value="InterPro"/>
</dbReference>
<name>A0A5R9GFL4_9BACL</name>
<dbReference type="PANTHER" id="PTHR11735">
    <property type="entry name" value="TRNA N6-ADENOSINE THREONYLCARBAMOYLTRANSFERASE"/>
    <property type="match status" value="1"/>
</dbReference>
<keyword evidence="2" id="KW-0808">Transferase</keyword>
<evidence type="ECO:0000313" key="2">
    <source>
        <dbReference type="EMBL" id="TLS52168.1"/>
    </source>
</evidence>
<accession>A0A5R9GFL4</accession>
<dbReference type="CDD" id="cd24032">
    <property type="entry name" value="ASKHA_NBD_TsaB"/>
    <property type="match status" value="1"/>
</dbReference>
<dbReference type="InterPro" id="IPR000905">
    <property type="entry name" value="Gcp-like_dom"/>
</dbReference>
<dbReference type="AlphaFoldDB" id="A0A5R9GFL4"/>
<dbReference type="EMBL" id="VCIW01000006">
    <property type="protein sequence ID" value="TLS52168.1"/>
    <property type="molecule type" value="Genomic_DNA"/>
</dbReference>
<dbReference type="Pfam" id="PF00814">
    <property type="entry name" value="TsaD"/>
    <property type="match status" value="1"/>
</dbReference>
<dbReference type="PANTHER" id="PTHR11735:SF11">
    <property type="entry name" value="TRNA THREONYLCARBAMOYLADENOSINE BIOSYNTHESIS PROTEIN TSAB"/>
    <property type="match status" value="1"/>
</dbReference>
<dbReference type="GO" id="GO:0016740">
    <property type="term" value="F:transferase activity"/>
    <property type="evidence" value="ECO:0007669"/>
    <property type="project" value="UniProtKB-KW"/>
</dbReference>
<keyword evidence="3" id="KW-1185">Reference proteome</keyword>
<dbReference type="Gene3D" id="3.30.420.40">
    <property type="match status" value="2"/>
</dbReference>
<dbReference type="InterPro" id="IPR043129">
    <property type="entry name" value="ATPase_NBD"/>
</dbReference>
<feature type="domain" description="Gcp-like" evidence="1">
    <location>
        <begin position="18"/>
        <end position="122"/>
    </location>
</feature>
<sequence>MTMALTDGETVLAERTTNAERNHSVKLLPEIDELVRSAGLRPRDVRAVAVGCGPGSYTGVRIGVTMAKTFAWALGLPVYAVSSLEALAFGGWRDACAGTNAVRAPAWIVPALDARRGQAYTALFSADADGPAAGAWRRVGADAVTMFREQAEAWLRAADRPGTVVFVGEVDGGFADMLDAAAAGANAVVLRRPWSMSALDVAAIARQRGETIRVRDPHDALPNYAQLAEAEAKLVAASAAEAREKARERN</sequence>
<protein>
    <submittedName>
        <fullName evidence="2">tRNA (Adenosine(37)-N6)-threonylcarbamoyltransferase complex dimerization subunit type 1 TsaB</fullName>
    </submittedName>
</protein>
<dbReference type="OrthoDB" id="9784166at2"/>
<proteinExistence type="predicted"/>
<dbReference type="SUPFAM" id="SSF53067">
    <property type="entry name" value="Actin-like ATPase domain"/>
    <property type="match status" value="2"/>
</dbReference>
<dbReference type="InterPro" id="IPR022496">
    <property type="entry name" value="T6A_TsaB"/>
</dbReference>